<accession>A0ABU0ZN73</accession>
<evidence type="ECO:0000256" key="1">
    <source>
        <dbReference type="SAM" id="MobiDB-lite"/>
    </source>
</evidence>
<name>A0ABU0ZN73_9ACTN</name>
<dbReference type="Proteomes" id="UP001230908">
    <property type="component" value="Unassembled WGS sequence"/>
</dbReference>
<evidence type="ECO:0000313" key="3">
    <source>
        <dbReference type="Proteomes" id="UP001230908"/>
    </source>
</evidence>
<dbReference type="RefSeq" id="WP_308715672.1">
    <property type="nucleotide sequence ID" value="NZ_JAVHUY010000030.1"/>
</dbReference>
<gene>
    <name evidence="2" type="ORF">RB614_28160</name>
</gene>
<organism evidence="2 3">
    <name type="scientific">Phytohabitans maris</name>
    <dbReference type="NCBI Taxonomy" id="3071409"/>
    <lineage>
        <taxon>Bacteria</taxon>
        <taxon>Bacillati</taxon>
        <taxon>Actinomycetota</taxon>
        <taxon>Actinomycetes</taxon>
        <taxon>Micromonosporales</taxon>
        <taxon>Micromonosporaceae</taxon>
    </lineage>
</organism>
<reference evidence="2 3" key="1">
    <citation type="submission" date="2023-08" db="EMBL/GenBank/DDBJ databases">
        <title>Phytohabitans sansha sp. nov., isolated from marine sediment.</title>
        <authorList>
            <person name="Zhao Y."/>
            <person name="Yi K."/>
        </authorList>
    </citation>
    <scope>NUCLEOTIDE SEQUENCE [LARGE SCALE GENOMIC DNA]</scope>
    <source>
        <strain evidence="2 3">ZYX-F-186</strain>
    </source>
</reference>
<keyword evidence="3" id="KW-1185">Reference proteome</keyword>
<feature type="region of interest" description="Disordered" evidence="1">
    <location>
        <begin position="50"/>
        <end position="75"/>
    </location>
</feature>
<comment type="caution">
    <text evidence="2">The sequence shown here is derived from an EMBL/GenBank/DDBJ whole genome shotgun (WGS) entry which is preliminary data.</text>
</comment>
<dbReference type="EMBL" id="JAVHUY010000030">
    <property type="protein sequence ID" value="MDQ7908408.1"/>
    <property type="molecule type" value="Genomic_DNA"/>
</dbReference>
<sequence length="75" mass="7687">MVGESEAIAEMIGQVRQLAEEHPEAAQRLAADLTAALGLAGMHFDGEKITERTSVGADPAGEGGAASEVATNQRP</sequence>
<proteinExistence type="predicted"/>
<evidence type="ECO:0000313" key="2">
    <source>
        <dbReference type="EMBL" id="MDQ7908408.1"/>
    </source>
</evidence>
<protein>
    <submittedName>
        <fullName evidence="2">Uncharacterized protein</fullName>
    </submittedName>
</protein>